<dbReference type="Proteomes" id="UP000694564">
    <property type="component" value="Chromosome 15"/>
</dbReference>
<dbReference type="AlphaFoldDB" id="A0A8D2DQD0"/>
<evidence type="ECO:0000256" key="2">
    <source>
        <dbReference type="ARBA" id="ARBA00022490"/>
    </source>
</evidence>
<dbReference type="OrthoDB" id="546383at2759"/>
<keyword evidence="2" id="KW-0963">Cytoplasm</keyword>
<organism evidence="8 9">
    <name type="scientific">Sciurus vulgaris</name>
    <name type="common">Eurasian red squirrel</name>
    <dbReference type="NCBI Taxonomy" id="55149"/>
    <lineage>
        <taxon>Eukaryota</taxon>
        <taxon>Metazoa</taxon>
        <taxon>Chordata</taxon>
        <taxon>Craniata</taxon>
        <taxon>Vertebrata</taxon>
        <taxon>Euteleostomi</taxon>
        <taxon>Mammalia</taxon>
        <taxon>Eutheria</taxon>
        <taxon>Euarchontoglires</taxon>
        <taxon>Glires</taxon>
        <taxon>Rodentia</taxon>
        <taxon>Sciuromorpha</taxon>
        <taxon>Sciuridae</taxon>
        <taxon>Sciurinae</taxon>
        <taxon>Sciurini</taxon>
        <taxon>Sciurus</taxon>
    </lineage>
</organism>
<dbReference type="GO" id="GO:0036126">
    <property type="term" value="C:sperm flagellum"/>
    <property type="evidence" value="ECO:0007669"/>
    <property type="project" value="Ensembl"/>
</dbReference>
<dbReference type="InterPro" id="IPR026507">
    <property type="entry name" value="PIRC1/2"/>
</dbReference>
<dbReference type="GO" id="GO:0030317">
    <property type="term" value="P:flagellated sperm motility"/>
    <property type="evidence" value="ECO:0007669"/>
    <property type="project" value="Ensembl"/>
</dbReference>
<dbReference type="GO" id="GO:0010468">
    <property type="term" value="P:regulation of gene expression"/>
    <property type="evidence" value="ECO:0007669"/>
    <property type="project" value="Ensembl"/>
</dbReference>
<keyword evidence="4" id="KW-0966">Cell projection</keyword>
<dbReference type="GO" id="GO:0071494">
    <property type="term" value="P:cellular response to UV-C"/>
    <property type="evidence" value="ECO:0007669"/>
    <property type="project" value="Ensembl"/>
</dbReference>
<evidence type="ECO:0000256" key="4">
    <source>
        <dbReference type="ARBA" id="ARBA00023273"/>
    </source>
</evidence>
<comment type="subunit">
    <text evidence="6">Microtubule inner protein component of sperm flagellar doublet microtubules. Interacts with CFAP53, ODAD1 and ODAD3; the interactions link the outer dynein arms docking complex (ODA-DC) to the internal microtubule inner proteins (MIP) in cilium axoneme.</text>
</comment>
<dbReference type="PANTHER" id="PTHR20899">
    <property type="entry name" value="PIERCE HOMOLOG"/>
    <property type="match status" value="1"/>
</dbReference>
<dbReference type="GeneTree" id="ENSGT00940000154745"/>
<name>A0A8D2DQD0_SCIVU</name>
<dbReference type="PANTHER" id="PTHR20899:SF1">
    <property type="entry name" value="PIERCER OF MICROTUBULE WALL 1 PROTEIN"/>
    <property type="match status" value="1"/>
</dbReference>
<evidence type="ECO:0000256" key="1">
    <source>
        <dbReference type="ARBA" id="ARBA00004430"/>
    </source>
</evidence>
<dbReference type="GO" id="GO:0005634">
    <property type="term" value="C:nucleus"/>
    <property type="evidence" value="ECO:0007669"/>
    <property type="project" value="Ensembl"/>
</dbReference>
<keyword evidence="3" id="KW-0206">Cytoskeleton</keyword>
<dbReference type="GO" id="GO:0061966">
    <property type="term" value="P:establishment of left/right asymmetry"/>
    <property type="evidence" value="ECO:0007669"/>
    <property type="project" value="Ensembl"/>
</dbReference>
<dbReference type="Ensembl" id="ENSSVLT00005030208.1">
    <property type="protein sequence ID" value="ENSSVLP00005027173.1"/>
    <property type="gene ID" value="ENSSVLG00005021480.1"/>
</dbReference>
<accession>A0A8D2DQD0</accession>
<keyword evidence="9" id="KW-1185">Reference proteome</keyword>
<reference evidence="8" key="2">
    <citation type="submission" date="2025-09" db="UniProtKB">
        <authorList>
            <consortium name="Ensembl"/>
        </authorList>
    </citation>
    <scope>IDENTIFICATION</scope>
</reference>
<evidence type="ECO:0000313" key="9">
    <source>
        <dbReference type="Proteomes" id="UP000694564"/>
    </source>
</evidence>
<evidence type="ECO:0000256" key="3">
    <source>
        <dbReference type="ARBA" id="ARBA00023212"/>
    </source>
</evidence>
<evidence type="ECO:0000256" key="7">
    <source>
        <dbReference type="SAM" id="MobiDB-lite"/>
    </source>
</evidence>
<dbReference type="Pfam" id="PF14892">
    <property type="entry name" value="PIRC1_2"/>
    <property type="match status" value="1"/>
</dbReference>
<proteinExistence type="inferred from homology"/>
<evidence type="ECO:0000313" key="8">
    <source>
        <dbReference type="Ensembl" id="ENSSVLP00005027173.1"/>
    </source>
</evidence>
<evidence type="ECO:0000256" key="5">
    <source>
        <dbReference type="ARBA" id="ARBA00038014"/>
    </source>
</evidence>
<comment type="similarity">
    <text evidence="5">Belongs to the PIERCE1 family.</text>
</comment>
<protein>
    <submittedName>
        <fullName evidence="8">Piercer of microtubule wall 1</fullName>
    </submittedName>
</protein>
<dbReference type="GO" id="GO:0160111">
    <property type="term" value="C:axonemal A tubule inner sheath"/>
    <property type="evidence" value="ECO:0007669"/>
    <property type="project" value="Ensembl"/>
</dbReference>
<evidence type="ECO:0000256" key="6">
    <source>
        <dbReference type="ARBA" id="ARBA00046397"/>
    </source>
</evidence>
<sequence length="141" mass="15885">MSEENPQDCAGAVEPEAVEPEAATPLEKTSDYYSVSEHLPVRFNNPGWFRGYRTKEVVSLYRTSNQAYGSRAPTVHEMPKVFYPCSTKFSRQILACGVFQDSSFNVCMEKSLVTGPDNYVTHCDRLNFHPSYNVSKPSICD</sequence>
<reference evidence="8" key="1">
    <citation type="submission" date="2025-08" db="UniProtKB">
        <authorList>
            <consortium name="Ensembl"/>
        </authorList>
    </citation>
    <scope>IDENTIFICATION</scope>
</reference>
<dbReference type="GO" id="GO:0035082">
    <property type="term" value="P:axoneme assembly"/>
    <property type="evidence" value="ECO:0007669"/>
    <property type="project" value="Ensembl"/>
</dbReference>
<feature type="region of interest" description="Disordered" evidence="7">
    <location>
        <begin position="1"/>
        <end position="25"/>
    </location>
</feature>
<gene>
    <name evidence="8" type="primary">PIERCE1</name>
</gene>
<dbReference type="GO" id="GO:0006974">
    <property type="term" value="P:DNA damage response"/>
    <property type="evidence" value="ECO:0007669"/>
    <property type="project" value="Ensembl"/>
</dbReference>
<comment type="subcellular location">
    <subcellularLocation>
        <location evidence="1">Cytoplasm</location>
        <location evidence="1">Cytoskeleton</location>
        <location evidence="1">Cilium axoneme</location>
    </subcellularLocation>
</comment>
<feature type="compositionally biased region" description="Low complexity" evidence="7">
    <location>
        <begin position="12"/>
        <end position="23"/>
    </location>
</feature>